<dbReference type="EMBL" id="SMJW01000004">
    <property type="protein sequence ID" value="TDC19906.1"/>
    <property type="molecule type" value="Genomic_DNA"/>
</dbReference>
<evidence type="ECO:0000313" key="6">
    <source>
        <dbReference type="Proteomes" id="UP000295431"/>
    </source>
</evidence>
<dbReference type="PROSITE" id="PS01117">
    <property type="entry name" value="HTH_MARR_1"/>
    <property type="match status" value="1"/>
</dbReference>
<protein>
    <submittedName>
        <fullName evidence="5">MarR family transcriptional regulator</fullName>
    </submittedName>
</protein>
<dbReference type="OrthoDB" id="8225825at2"/>
<evidence type="ECO:0000313" key="5">
    <source>
        <dbReference type="EMBL" id="TDC19906.1"/>
    </source>
</evidence>
<dbReference type="PRINTS" id="PR00598">
    <property type="entry name" value="HTHMARR"/>
</dbReference>
<dbReference type="GO" id="GO:0006950">
    <property type="term" value="P:response to stress"/>
    <property type="evidence" value="ECO:0007669"/>
    <property type="project" value="TreeGrafter"/>
</dbReference>
<dbReference type="PROSITE" id="PS50995">
    <property type="entry name" value="HTH_MARR_2"/>
    <property type="match status" value="1"/>
</dbReference>
<evidence type="ECO:0000259" key="4">
    <source>
        <dbReference type="PROSITE" id="PS50995"/>
    </source>
</evidence>
<dbReference type="RefSeq" id="WP_131936328.1">
    <property type="nucleotide sequence ID" value="NZ_BAAAMX010000009.1"/>
</dbReference>
<dbReference type="InterPro" id="IPR039422">
    <property type="entry name" value="MarR/SlyA-like"/>
</dbReference>
<dbReference type="Pfam" id="PF01047">
    <property type="entry name" value="MarR"/>
    <property type="match status" value="1"/>
</dbReference>
<dbReference type="Gene3D" id="1.10.10.10">
    <property type="entry name" value="Winged helix-like DNA-binding domain superfamily/Winged helix DNA-binding domain"/>
    <property type="match status" value="1"/>
</dbReference>
<accession>A0A4V6PA79</accession>
<sequence>MAETAGAADGPAEGSVAGLGPISHAIFRVARLHKAFAGRLLRDVGLYPGQELLMIQLWDRGPQRQVDLVRTLESDAPSVARSVRRLEAAGFVRRTPSPTDKRATIIEATRASLALKQSVERIWAELESLTVGEMDAAERDRVLHALHVLEGNLAAAEQREPGPPA</sequence>
<evidence type="ECO:0000256" key="1">
    <source>
        <dbReference type="ARBA" id="ARBA00023015"/>
    </source>
</evidence>
<dbReference type="GO" id="GO:0003677">
    <property type="term" value="F:DNA binding"/>
    <property type="evidence" value="ECO:0007669"/>
    <property type="project" value="UniProtKB-KW"/>
</dbReference>
<dbReference type="InterPro" id="IPR023187">
    <property type="entry name" value="Tscrpt_reg_MarR-type_CS"/>
</dbReference>
<keyword evidence="3" id="KW-0804">Transcription</keyword>
<dbReference type="InterPro" id="IPR036390">
    <property type="entry name" value="WH_DNA-bd_sf"/>
</dbReference>
<dbReference type="SUPFAM" id="SSF46785">
    <property type="entry name" value="Winged helix' DNA-binding domain"/>
    <property type="match status" value="1"/>
</dbReference>
<evidence type="ECO:0000256" key="3">
    <source>
        <dbReference type="ARBA" id="ARBA00023163"/>
    </source>
</evidence>
<keyword evidence="1" id="KW-0805">Transcription regulation</keyword>
<dbReference type="InterPro" id="IPR036388">
    <property type="entry name" value="WH-like_DNA-bd_sf"/>
</dbReference>
<gene>
    <name evidence="5" type="ORF">E1284_01840</name>
</gene>
<name>A0A4V6PA79_9ACTN</name>
<organism evidence="5 6">
    <name type="scientific">Actinomadura bangladeshensis</name>
    <dbReference type="NCBI Taxonomy" id="453573"/>
    <lineage>
        <taxon>Bacteria</taxon>
        <taxon>Bacillati</taxon>
        <taxon>Actinomycetota</taxon>
        <taxon>Actinomycetes</taxon>
        <taxon>Streptosporangiales</taxon>
        <taxon>Thermomonosporaceae</taxon>
        <taxon>Actinomadura</taxon>
    </lineage>
</organism>
<keyword evidence="2" id="KW-0238">DNA-binding</keyword>
<dbReference type="PANTHER" id="PTHR33164:SF102">
    <property type="entry name" value="TRANSCRIPTIONAL REGULATORY PROTEIN"/>
    <property type="match status" value="1"/>
</dbReference>
<dbReference type="GO" id="GO:0003700">
    <property type="term" value="F:DNA-binding transcription factor activity"/>
    <property type="evidence" value="ECO:0007669"/>
    <property type="project" value="InterPro"/>
</dbReference>
<dbReference type="InterPro" id="IPR000835">
    <property type="entry name" value="HTH_MarR-typ"/>
</dbReference>
<keyword evidence="6" id="KW-1185">Reference proteome</keyword>
<dbReference type="Proteomes" id="UP000295431">
    <property type="component" value="Unassembled WGS sequence"/>
</dbReference>
<dbReference type="PANTHER" id="PTHR33164">
    <property type="entry name" value="TRANSCRIPTIONAL REGULATOR, MARR FAMILY"/>
    <property type="match status" value="1"/>
</dbReference>
<feature type="domain" description="HTH marR-type" evidence="4">
    <location>
        <begin position="19"/>
        <end position="151"/>
    </location>
</feature>
<dbReference type="SMART" id="SM00347">
    <property type="entry name" value="HTH_MARR"/>
    <property type="match status" value="1"/>
</dbReference>
<evidence type="ECO:0000256" key="2">
    <source>
        <dbReference type="ARBA" id="ARBA00023125"/>
    </source>
</evidence>
<dbReference type="AlphaFoldDB" id="A0A4V6PA79"/>
<reference evidence="5 6" key="1">
    <citation type="submission" date="2019-03" db="EMBL/GenBank/DDBJ databases">
        <title>Draft genome sequences of novel Actinobacteria.</title>
        <authorList>
            <person name="Sahin N."/>
            <person name="Ay H."/>
            <person name="Saygin H."/>
        </authorList>
    </citation>
    <scope>NUCLEOTIDE SEQUENCE [LARGE SCALE GENOMIC DNA]</scope>
    <source>
        <strain evidence="5 6">DSM 45347</strain>
    </source>
</reference>
<comment type="caution">
    <text evidence="5">The sequence shown here is derived from an EMBL/GenBank/DDBJ whole genome shotgun (WGS) entry which is preliminary data.</text>
</comment>
<proteinExistence type="predicted"/>